<dbReference type="InterPro" id="IPR035965">
    <property type="entry name" value="PAS-like_dom_sf"/>
</dbReference>
<organism evidence="12 13">
    <name type="scientific">Niabella pedocola</name>
    <dbReference type="NCBI Taxonomy" id="1752077"/>
    <lineage>
        <taxon>Bacteria</taxon>
        <taxon>Pseudomonadati</taxon>
        <taxon>Bacteroidota</taxon>
        <taxon>Chitinophagia</taxon>
        <taxon>Chitinophagales</taxon>
        <taxon>Chitinophagaceae</taxon>
        <taxon>Niabella</taxon>
    </lineage>
</organism>
<dbReference type="SMART" id="SM00387">
    <property type="entry name" value="HATPase_c"/>
    <property type="match status" value="1"/>
</dbReference>
<dbReference type="SMART" id="SM00388">
    <property type="entry name" value="HisKA"/>
    <property type="match status" value="1"/>
</dbReference>
<dbReference type="InterPro" id="IPR036890">
    <property type="entry name" value="HATPase_C_sf"/>
</dbReference>
<dbReference type="PANTHER" id="PTHR45453">
    <property type="entry name" value="PHOSPHATE REGULON SENSOR PROTEIN PHOR"/>
    <property type="match status" value="1"/>
</dbReference>
<evidence type="ECO:0000256" key="8">
    <source>
        <dbReference type="SAM" id="Coils"/>
    </source>
</evidence>
<keyword evidence="8" id="KW-0175">Coiled coil</keyword>
<keyword evidence="6" id="KW-0902">Two-component regulatory system</keyword>
<dbReference type="EC" id="2.7.13.3" evidence="2"/>
<dbReference type="InterPro" id="IPR001610">
    <property type="entry name" value="PAC"/>
</dbReference>
<dbReference type="RefSeq" id="WP_231002992.1">
    <property type="nucleotide sequence ID" value="NZ_JAJNEC010000004.1"/>
</dbReference>
<evidence type="ECO:0000256" key="3">
    <source>
        <dbReference type="ARBA" id="ARBA00022553"/>
    </source>
</evidence>
<feature type="domain" description="PAS" evidence="10">
    <location>
        <begin position="13"/>
        <end position="82"/>
    </location>
</feature>
<dbReference type="CDD" id="cd00130">
    <property type="entry name" value="PAS"/>
    <property type="match status" value="1"/>
</dbReference>
<evidence type="ECO:0000259" key="10">
    <source>
        <dbReference type="PROSITE" id="PS50112"/>
    </source>
</evidence>
<evidence type="ECO:0000256" key="2">
    <source>
        <dbReference type="ARBA" id="ARBA00012438"/>
    </source>
</evidence>
<evidence type="ECO:0000256" key="7">
    <source>
        <dbReference type="ARBA" id="ARBA00023136"/>
    </source>
</evidence>
<feature type="coiled-coil region" evidence="8">
    <location>
        <begin position="129"/>
        <end position="156"/>
    </location>
</feature>
<dbReference type="InterPro" id="IPR000700">
    <property type="entry name" value="PAS-assoc_C"/>
</dbReference>
<dbReference type="CDD" id="cd00075">
    <property type="entry name" value="HATPase"/>
    <property type="match status" value="1"/>
</dbReference>
<evidence type="ECO:0000313" key="13">
    <source>
        <dbReference type="Proteomes" id="UP001199816"/>
    </source>
</evidence>
<dbReference type="PANTHER" id="PTHR45453:SF1">
    <property type="entry name" value="PHOSPHATE REGULON SENSOR PROTEIN PHOR"/>
    <property type="match status" value="1"/>
</dbReference>
<dbReference type="Gene3D" id="1.10.287.130">
    <property type="match status" value="1"/>
</dbReference>
<comment type="catalytic activity">
    <reaction evidence="1">
        <text>ATP + protein L-histidine = ADP + protein N-phospho-L-histidine.</text>
        <dbReference type="EC" id="2.7.13.3"/>
    </reaction>
</comment>
<feature type="domain" description="Histidine kinase" evidence="9">
    <location>
        <begin position="156"/>
        <end position="367"/>
    </location>
</feature>
<dbReference type="InterPro" id="IPR013767">
    <property type="entry name" value="PAS_fold"/>
</dbReference>
<evidence type="ECO:0000313" key="12">
    <source>
        <dbReference type="EMBL" id="MCD2422089.1"/>
    </source>
</evidence>
<dbReference type="CDD" id="cd00082">
    <property type="entry name" value="HisKA"/>
    <property type="match status" value="1"/>
</dbReference>
<evidence type="ECO:0000256" key="4">
    <source>
        <dbReference type="ARBA" id="ARBA00022679"/>
    </source>
</evidence>
<dbReference type="Proteomes" id="UP001199816">
    <property type="component" value="Unassembled WGS sequence"/>
</dbReference>
<dbReference type="SUPFAM" id="SSF55785">
    <property type="entry name" value="PYP-like sensor domain (PAS domain)"/>
    <property type="match status" value="1"/>
</dbReference>
<dbReference type="SUPFAM" id="SSF47384">
    <property type="entry name" value="Homodimeric domain of signal transducing histidine kinase"/>
    <property type="match status" value="1"/>
</dbReference>
<feature type="domain" description="PAC" evidence="11">
    <location>
        <begin position="86"/>
        <end position="138"/>
    </location>
</feature>
<dbReference type="SMART" id="SM00091">
    <property type="entry name" value="PAS"/>
    <property type="match status" value="1"/>
</dbReference>
<dbReference type="EMBL" id="JAJNEC010000004">
    <property type="protein sequence ID" value="MCD2422089.1"/>
    <property type="molecule type" value="Genomic_DNA"/>
</dbReference>
<dbReference type="Pfam" id="PF00512">
    <property type="entry name" value="HisKA"/>
    <property type="match status" value="1"/>
</dbReference>
<comment type="caution">
    <text evidence="12">The sequence shown here is derived from an EMBL/GenBank/DDBJ whole genome shotgun (WGS) entry which is preliminary data.</text>
</comment>
<dbReference type="InterPro" id="IPR000014">
    <property type="entry name" value="PAS"/>
</dbReference>
<dbReference type="SMART" id="SM00086">
    <property type="entry name" value="PAC"/>
    <property type="match status" value="1"/>
</dbReference>
<dbReference type="NCBIfam" id="TIGR00229">
    <property type="entry name" value="sensory_box"/>
    <property type="match status" value="1"/>
</dbReference>
<dbReference type="Gene3D" id="3.30.565.10">
    <property type="entry name" value="Histidine kinase-like ATPase, C-terminal domain"/>
    <property type="match status" value="1"/>
</dbReference>
<dbReference type="PROSITE" id="PS50109">
    <property type="entry name" value="HIS_KIN"/>
    <property type="match status" value="1"/>
</dbReference>
<keyword evidence="3" id="KW-0597">Phosphoprotein</keyword>
<reference evidence="12 13" key="1">
    <citation type="submission" date="2021-11" db="EMBL/GenBank/DDBJ databases">
        <title>Genomic of Niabella pedocola.</title>
        <authorList>
            <person name="Wu T."/>
        </authorList>
    </citation>
    <scope>NUCLEOTIDE SEQUENCE [LARGE SCALE GENOMIC DNA]</scope>
    <source>
        <strain evidence="12 13">JCM 31011</strain>
    </source>
</reference>
<dbReference type="InterPro" id="IPR004358">
    <property type="entry name" value="Sig_transdc_His_kin-like_C"/>
</dbReference>
<evidence type="ECO:0000256" key="5">
    <source>
        <dbReference type="ARBA" id="ARBA00022777"/>
    </source>
</evidence>
<protein>
    <recommendedName>
        <fullName evidence="2">histidine kinase</fullName>
        <ecNumber evidence="2">2.7.13.3</ecNumber>
    </recommendedName>
</protein>
<dbReference type="InterPro" id="IPR036097">
    <property type="entry name" value="HisK_dim/P_sf"/>
</dbReference>
<dbReference type="InterPro" id="IPR003661">
    <property type="entry name" value="HisK_dim/P_dom"/>
</dbReference>
<dbReference type="Gene3D" id="3.30.450.20">
    <property type="entry name" value="PAS domain"/>
    <property type="match status" value="1"/>
</dbReference>
<dbReference type="InterPro" id="IPR003594">
    <property type="entry name" value="HATPase_dom"/>
</dbReference>
<keyword evidence="4" id="KW-0808">Transferase</keyword>
<evidence type="ECO:0000259" key="9">
    <source>
        <dbReference type="PROSITE" id="PS50109"/>
    </source>
</evidence>
<keyword evidence="7" id="KW-0472">Membrane</keyword>
<name>A0ABS8PMW5_9BACT</name>
<keyword evidence="5" id="KW-0418">Kinase</keyword>
<accession>A0ABS8PMW5</accession>
<dbReference type="InterPro" id="IPR005467">
    <property type="entry name" value="His_kinase_dom"/>
</dbReference>
<dbReference type="PROSITE" id="PS50112">
    <property type="entry name" value="PAS"/>
    <property type="match status" value="1"/>
</dbReference>
<evidence type="ECO:0000256" key="1">
    <source>
        <dbReference type="ARBA" id="ARBA00000085"/>
    </source>
</evidence>
<dbReference type="Pfam" id="PF02518">
    <property type="entry name" value="HATPase_c"/>
    <property type="match status" value="1"/>
</dbReference>
<dbReference type="Pfam" id="PF00989">
    <property type="entry name" value="PAS"/>
    <property type="match status" value="1"/>
</dbReference>
<evidence type="ECO:0000256" key="6">
    <source>
        <dbReference type="ARBA" id="ARBA00023012"/>
    </source>
</evidence>
<sequence>MVNLSAELLDDTKQALLAAIVASSDDAIISKTLQGIITSWNPAAERLLGYSEEEAVGKHISMIIPGDRAQEEDYIIREIAGGNKVEHFETVRRTKHGQLIPLSLTISPVRDQRGMVIGASKIARDISERLALQREREQLYRKAKFLNKRKDKLIAMAAHELKTPLTSLNGFLQMLEQEIGTDHRGYFLIERSLKQIKKLGSLIGDLLDVSRIRDGKVPLNLERFEITALLKEVLMNYQHLSGHRFEFNTEAPVYIYGDRLRLEQVFSNIISNAVKYSPNGGNIEVAVTENTEDTLIYIRDEGIGISDEHIGEIFTQFYRVAEPGDPIPGFGLGLFISKEIIERHGGIISVKSSKGIGSTFIIKLPRS</sequence>
<dbReference type="SUPFAM" id="SSF55874">
    <property type="entry name" value="ATPase domain of HSP90 chaperone/DNA topoisomerase II/histidine kinase"/>
    <property type="match status" value="1"/>
</dbReference>
<proteinExistence type="predicted"/>
<evidence type="ECO:0000259" key="11">
    <source>
        <dbReference type="PROSITE" id="PS50113"/>
    </source>
</evidence>
<dbReference type="InterPro" id="IPR050351">
    <property type="entry name" value="BphY/WalK/GraS-like"/>
</dbReference>
<dbReference type="PRINTS" id="PR00344">
    <property type="entry name" value="BCTRLSENSOR"/>
</dbReference>
<dbReference type="PROSITE" id="PS50113">
    <property type="entry name" value="PAC"/>
    <property type="match status" value="1"/>
</dbReference>
<gene>
    <name evidence="12" type="ORF">LQ567_04900</name>
</gene>
<keyword evidence="13" id="KW-1185">Reference proteome</keyword>